<comment type="caution">
    <text evidence="1">The sequence shown here is derived from an EMBL/GenBank/DDBJ whole genome shotgun (WGS) entry which is preliminary data.</text>
</comment>
<reference evidence="1 2" key="1">
    <citation type="submission" date="2019-05" db="EMBL/GenBank/DDBJ databases">
        <title>Another draft genome of Portunus trituberculatus and its Hox gene families provides insights of decapod evolution.</title>
        <authorList>
            <person name="Jeong J.-H."/>
            <person name="Song I."/>
            <person name="Kim S."/>
            <person name="Choi T."/>
            <person name="Kim D."/>
            <person name="Ryu S."/>
            <person name="Kim W."/>
        </authorList>
    </citation>
    <scope>NUCLEOTIDE SEQUENCE [LARGE SCALE GENOMIC DNA]</scope>
    <source>
        <tissue evidence="1">Muscle</tissue>
    </source>
</reference>
<dbReference type="AlphaFoldDB" id="A0A5B7GRD7"/>
<name>A0A5B7GRD7_PORTR</name>
<accession>A0A5B7GRD7</accession>
<proteinExistence type="predicted"/>
<protein>
    <submittedName>
        <fullName evidence="1">Uncharacterized protein</fullName>
    </submittedName>
</protein>
<dbReference type="Proteomes" id="UP000324222">
    <property type="component" value="Unassembled WGS sequence"/>
</dbReference>
<dbReference type="EMBL" id="VSRR010017254">
    <property type="protein sequence ID" value="MPC60169.1"/>
    <property type="molecule type" value="Genomic_DNA"/>
</dbReference>
<keyword evidence="2" id="KW-1185">Reference proteome</keyword>
<organism evidence="1 2">
    <name type="scientific">Portunus trituberculatus</name>
    <name type="common">Swimming crab</name>
    <name type="synonym">Neptunus trituberculatus</name>
    <dbReference type="NCBI Taxonomy" id="210409"/>
    <lineage>
        <taxon>Eukaryota</taxon>
        <taxon>Metazoa</taxon>
        <taxon>Ecdysozoa</taxon>
        <taxon>Arthropoda</taxon>
        <taxon>Crustacea</taxon>
        <taxon>Multicrustacea</taxon>
        <taxon>Malacostraca</taxon>
        <taxon>Eumalacostraca</taxon>
        <taxon>Eucarida</taxon>
        <taxon>Decapoda</taxon>
        <taxon>Pleocyemata</taxon>
        <taxon>Brachyura</taxon>
        <taxon>Eubrachyura</taxon>
        <taxon>Portunoidea</taxon>
        <taxon>Portunidae</taxon>
        <taxon>Portuninae</taxon>
        <taxon>Portunus</taxon>
    </lineage>
</organism>
<sequence>MLPFDTLVRGRRRRERVESSNYEFVPAPGDQSEILQLTGGNQVLARQVGNRQSPAVPITPALPRYSARLYTATVARYSAGLPPLVRSAHETQVTCFPSRDNLEGTARREEARDLDLR</sequence>
<gene>
    <name evidence="1" type="ORF">E2C01_054207</name>
</gene>
<evidence type="ECO:0000313" key="1">
    <source>
        <dbReference type="EMBL" id="MPC60169.1"/>
    </source>
</evidence>
<evidence type="ECO:0000313" key="2">
    <source>
        <dbReference type="Proteomes" id="UP000324222"/>
    </source>
</evidence>